<evidence type="ECO:0000313" key="3">
    <source>
        <dbReference type="Proteomes" id="UP000177913"/>
    </source>
</evidence>
<name>A0A1F7H2W0_9BACT</name>
<dbReference type="EMBL" id="MFZO01000019">
    <property type="protein sequence ID" value="OGK25022.1"/>
    <property type="molecule type" value="Genomic_DNA"/>
</dbReference>
<organism evidence="2 3">
    <name type="scientific">Candidatus Roizmanbacteria bacterium RIFCSPHIGHO2_02_FULL_38_11</name>
    <dbReference type="NCBI Taxonomy" id="1802039"/>
    <lineage>
        <taxon>Bacteria</taxon>
        <taxon>Candidatus Roizmaniibacteriota</taxon>
    </lineage>
</organism>
<feature type="domain" description="PIN" evidence="1">
    <location>
        <begin position="2"/>
        <end position="116"/>
    </location>
</feature>
<evidence type="ECO:0000259" key="1">
    <source>
        <dbReference type="Pfam" id="PF13470"/>
    </source>
</evidence>
<dbReference type="InterPro" id="IPR002850">
    <property type="entry name" value="PIN_toxin-like"/>
</dbReference>
<dbReference type="Proteomes" id="UP000177913">
    <property type="component" value="Unassembled WGS sequence"/>
</dbReference>
<gene>
    <name evidence="2" type="ORF">A3C25_03115</name>
</gene>
<reference evidence="2 3" key="1">
    <citation type="journal article" date="2016" name="Nat. Commun.">
        <title>Thousands of microbial genomes shed light on interconnected biogeochemical processes in an aquifer system.</title>
        <authorList>
            <person name="Anantharaman K."/>
            <person name="Brown C.T."/>
            <person name="Hug L.A."/>
            <person name="Sharon I."/>
            <person name="Castelle C.J."/>
            <person name="Probst A.J."/>
            <person name="Thomas B.C."/>
            <person name="Singh A."/>
            <person name="Wilkins M.J."/>
            <person name="Karaoz U."/>
            <person name="Brodie E.L."/>
            <person name="Williams K.H."/>
            <person name="Hubbard S.S."/>
            <person name="Banfield J.F."/>
        </authorList>
    </citation>
    <scope>NUCLEOTIDE SEQUENCE [LARGE SCALE GENOMIC DNA]</scope>
</reference>
<dbReference type="Pfam" id="PF13470">
    <property type="entry name" value="PIN_3"/>
    <property type="match status" value="1"/>
</dbReference>
<comment type="caution">
    <text evidence="2">The sequence shown here is derived from an EMBL/GenBank/DDBJ whole genome shotgun (WGS) entry which is preliminary data.</text>
</comment>
<dbReference type="PANTHER" id="PTHR34610:SF3">
    <property type="entry name" value="SSL7007 PROTEIN"/>
    <property type="match status" value="1"/>
</dbReference>
<proteinExistence type="predicted"/>
<sequence length="141" mass="16218">MKIILDTSVIIAFLLSKGSTNLAEIIKLAKTKKIALLVCKEIFLELQNTLHLKKIKKTSSYKSVIIARFIAWYKYNAVFVSLTKLEQIKLARDWNDNIFIQLSIQTDADYLISVDKDLLILKKAGKTIIVTPEQFFKDIRK</sequence>
<accession>A0A1F7H2W0</accession>
<dbReference type="SUPFAM" id="SSF88723">
    <property type="entry name" value="PIN domain-like"/>
    <property type="match status" value="1"/>
</dbReference>
<dbReference type="PANTHER" id="PTHR34610">
    <property type="entry name" value="SSL7007 PROTEIN"/>
    <property type="match status" value="1"/>
</dbReference>
<dbReference type="InterPro" id="IPR002716">
    <property type="entry name" value="PIN_dom"/>
</dbReference>
<evidence type="ECO:0000313" key="2">
    <source>
        <dbReference type="EMBL" id="OGK25022.1"/>
    </source>
</evidence>
<protein>
    <submittedName>
        <fullName evidence="2">Putative toxin-antitoxin system toxin component, PIN family</fullName>
    </submittedName>
</protein>
<dbReference type="AlphaFoldDB" id="A0A1F7H2W0"/>
<dbReference type="NCBIfam" id="TIGR00305">
    <property type="entry name" value="putative toxin-antitoxin system toxin component, PIN family"/>
    <property type="match status" value="1"/>
</dbReference>
<dbReference type="InterPro" id="IPR029060">
    <property type="entry name" value="PIN-like_dom_sf"/>
</dbReference>